<gene>
    <name evidence="1" type="ORF">POSPLADRAFT_1140102</name>
</gene>
<name>A0A1X6N501_9APHY</name>
<dbReference type="EMBL" id="KZ110595">
    <property type="protein sequence ID" value="OSX63684.1"/>
    <property type="molecule type" value="Genomic_DNA"/>
</dbReference>
<dbReference type="Proteomes" id="UP000194127">
    <property type="component" value="Unassembled WGS sequence"/>
</dbReference>
<evidence type="ECO:0000313" key="1">
    <source>
        <dbReference type="EMBL" id="OSX63684.1"/>
    </source>
</evidence>
<dbReference type="GeneID" id="36330078"/>
<accession>A0A1X6N501</accession>
<protein>
    <submittedName>
        <fullName evidence="1">Uncharacterized protein</fullName>
    </submittedName>
</protein>
<reference evidence="1 2" key="1">
    <citation type="submission" date="2017-04" db="EMBL/GenBank/DDBJ databases">
        <title>Genome Sequence of the Model Brown-Rot Fungus Postia placenta SB12.</title>
        <authorList>
            <consortium name="DOE Joint Genome Institute"/>
            <person name="Gaskell J."/>
            <person name="Kersten P."/>
            <person name="Larrondo L.F."/>
            <person name="Canessa P."/>
            <person name="Martinez D."/>
            <person name="Hibbett D."/>
            <person name="Schmoll M."/>
            <person name="Kubicek C.P."/>
            <person name="Martinez A.T."/>
            <person name="Yadav J."/>
            <person name="Master E."/>
            <person name="Magnuson J.K."/>
            <person name="James T."/>
            <person name="Yaver D."/>
            <person name="Berka R."/>
            <person name="Labutti K."/>
            <person name="Lipzen A."/>
            <person name="Aerts A."/>
            <person name="Barry K."/>
            <person name="Henrissat B."/>
            <person name="Blanchette R."/>
            <person name="Grigoriev I."/>
            <person name="Cullen D."/>
        </authorList>
    </citation>
    <scope>NUCLEOTIDE SEQUENCE [LARGE SCALE GENOMIC DNA]</scope>
    <source>
        <strain evidence="1 2">MAD-698-R-SB12</strain>
    </source>
</reference>
<sequence length="121" mass="13329">LHNVSSSKSNHILGGCVIGSESESRRSFLVGSRRHSQHMDRAVASFVLLASHAGTEYVNSLRCEAERESAATHSFSPCSEEAVGYKAITRSCRDAWVSLTMRQSYVSVRVPKTCVYGRIVH</sequence>
<evidence type="ECO:0000313" key="2">
    <source>
        <dbReference type="Proteomes" id="UP000194127"/>
    </source>
</evidence>
<proteinExistence type="predicted"/>
<organism evidence="1 2">
    <name type="scientific">Postia placenta MAD-698-R-SB12</name>
    <dbReference type="NCBI Taxonomy" id="670580"/>
    <lineage>
        <taxon>Eukaryota</taxon>
        <taxon>Fungi</taxon>
        <taxon>Dikarya</taxon>
        <taxon>Basidiomycota</taxon>
        <taxon>Agaricomycotina</taxon>
        <taxon>Agaricomycetes</taxon>
        <taxon>Polyporales</taxon>
        <taxon>Adustoporiaceae</taxon>
        <taxon>Rhodonia</taxon>
    </lineage>
</organism>
<keyword evidence="2" id="KW-1185">Reference proteome</keyword>
<dbReference type="RefSeq" id="XP_024340478.1">
    <property type="nucleotide sequence ID" value="XM_024485129.1"/>
</dbReference>
<feature type="non-terminal residue" evidence="1">
    <location>
        <position position="1"/>
    </location>
</feature>
<dbReference type="AlphaFoldDB" id="A0A1X6N501"/>